<dbReference type="SUPFAM" id="SSF53474">
    <property type="entry name" value="alpha/beta-Hydrolases"/>
    <property type="match status" value="1"/>
</dbReference>
<dbReference type="Proteomes" id="UP000199009">
    <property type="component" value="Chromosome I"/>
</dbReference>
<dbReference type="EMBL" id="LT629692">
    <property type="protein sequence ID" value="SDG99939.1"/>
    <property type="molecule type" value="Genomic_DNA"/>
</dbReference>
<sequence>MDAERTQLSFRIFGTPGAERLVVLVGAGDTSTVDPSAVVTAARDIRILAVALTGAAIDDPGTFGSQTPAEQTATALADLVREQLGLDASDEDPRTAGILAYRAAGDVALRATKELGEVVDRLALVAVPLPEGPLDRDDLGGLIEGVTANTLIMNGRRDGEAGADAASWYRDHIASAHVEIVPQDDPLSLTDVWDRVLSHVAPGTERSPSSDAS</sequence>
<accession>A0A1G7YUQ3</accession>
<organism evidence="1 2">
    <name type="scientific">Microbacterium pygmaeum</name>
    <dbReference type="NCBI Taxonomy" id="370764"/>
    <lineage>
        <taxon>Bacteria</taxon>
        <taxon>Bacillati</taxon>
        <taxon>Actinomycetota</taxon>
        <taxon>Actinomycetes</taxon>
        <taxon>Micrococcales</taxon>
        <taxon>Microbacteriaceae</taxon>
        <taxon>Microbacterium</taxon>
    </lineage>
</organism>
<protein>
    <recommendedName>
        <fullName evidence="3">Alpha/beta hydrolase family protein</fullName>
    </recommendedName>
</protein>
<evidence type="ECO:0000313" key="2">
    <source>
        <dbReference type="Proteomes" id="UP000199009"/>
    </source>
</evidence>
<evidence type="ECO:0000313" key="1">
    <source>
        <dbReference type="EMBL" id="SDG99939.1"/>
    </source>
</evidence>
<dbReference type="InterPro" id="IPR029058">
    <property type="entry name" value="AB_hydrolase_fold"/>
</dbReference>
<evidence type="ECO:0008006" key="3">
    <source>
        <dbReference type="Google" id="ProtNLM"/>
    </source>
</evidence>
<dbReference type="OrthoDB" id="5055772at2"/>
<dbReference type="STRING" id="370764.SAMN04489810_1854"/>
<keyword evidence="2" id="KW-1185">Reference proteome</keyword>
<proteinExistence type="predicted"/>
<reference evidence="1 2" key="1">
    <citation type="submission" date="2016-10" db="EMBL/GenBank/DDBJ databases">
        <authorList>
            <person name="de Groot N.N."/>
        </authorList>
    </citation>
    <scope>NUCLEOTIDE SEQUENCE [LARGE SCALE GENOMIC DNA]</scope>
    <source>
        <strain evidence="1 2">DSM 23142</strain>
    </source>
</reference>
<gene>
    <name evidence="1" type="ORF">SAMN04489810_1854</name>
</gene>
<dbReference type="AlphaFoldDB" id="A0A1G7YUQ3"/>
<dbReference type="RefSeq" id="WP_091489015.1">
    <property type="nucleotide sequence ID" value="NZ_LT629692.1"/>
</dbReference>
<name>A0A1G7YUQ3_9MICO</name>
<dbReference type="Gene3D" id="3.40.50.1820">
    <property type="entry name" value="alpha/beta hydrolase"/>
    <property type="match status" value="1"/>
</dbReference>